<gene>
    <name evidence="7" type="ORF">PHAECO_LOCUS2891</name>
</gene>
<evidence type="ECO:0000313" key="7">
    <source>
        <dbReference type="EMBL" id="CAG9815591.1"/>
    </source>
</evidence>
<evidence type="ECO:0000256" key="5">
    <source>
        <dbReference type="SAM" id="Phobius"/>
    </source>
</evidence>
<protein>
    <recommendedName>
        <fullName evidence="6">RETREG1-3/ARL6IP-like N-terminal reticulon-homology domain-containing protein</fullName>
    </recommendedName>
</protein>
<comment type="subcellular location">
    <subcellularLocation>
        <location evidence="1">Membrane</location>
        <topology evidence="1">Multi-pass membrane protein</topology>
    </subcellularLocation>
</comment>
<keyword evidence="4 5" id="KW-0472">Membrane</keyword>
<evidence type="ECO:0000256" key="1">
    <source>
        <dbReference type="ARBA" id="ARBA00004141"/>
    </source>
</evidence>
<proteinExistence type="predicted"/>
<dbReference type="Pfam" id="PF24456">
    <property type="entry name" value="RHD_RETREG1-3"/>
    <property type="match status" value="1"/>
</dbReference>
<dbReference type="InterPro" id="IPR057282">
    <property type="entry name" value="RETREG1-3-like_RHD"/>
</dbReference>
<feature type="transmembrane region" description="Helical" evidence="5">
    <location>
        <begin position="97"/>
        <end position="115"/>
    </location>
</feature>
<evidence type="ECO:0000256" key="3">
    <source>
        <dbReference type="ARBA" id="ARBA00022989"/>
    </source>
</evidence>
<dbReference type="InterPro" id="IPR052114">
    <property type="entry name" value="ER_autophagy_membrane_reg"/>
</dbReference>
<feature type="domain" description="RETREG1-3/ARL6IP-like N-terminal reticulon-homology" evidence="6">
    <location>
        <begin position="57"/>
        <end position="218"/>
    </location>
</feature>
<reference evidence="7" key="2">
    <citation type="submission" date="2022-10" db="EMBL/GenBank/DDBJ databases">
        <authorList>
            <consortium name="ENA_rothamsted_submissions"/>
            <consortium name="culmorum"/>
            <person name="King R."/>
        </authorList>
    </citation>
    <scope>NUCLEOTIDE SEQUENCE</scope>
</reference>
<sequence length="239" mass="27507">MSKIYESNYIGDTPYGNFFRSYDESLSIPPIPNEYKLPYAPTMESQIRRLRLSMETYRELMLQVNSFLLWEKPWHPSAIVGGCTVIFMLFWLSEPNILTILSLLGLLVTLGDYVLPSIVSSIFKSESWNIEKQRQYEDICTNIILYKTKFELLVTSYYRMRVTNPKMYFGLTIFGLGFLAWIGGTISNLFLTYMVVLGILLLPGMVHNGFLNKGQECLSRIFADLVENAKSKVGQKKVQ</sequence>
<keyword evidence="2 5" id="KW-0812">Transmembrane</keyword>
<evidence type="ECO:0000256" key="2">
    <source>
        <dbReference type="ARBA" id="ARBA00022692"/>
    </source>
</evidence>
<evidence type="ECO:0000256" key="4">
    <source>
        <dbReference type="ARBA" id="ARBA00023136"/>
    </source>
</evidence>
<accession>A0A9N9X3E8</accession>
<dbReference type="PANTHER" id="PTHR20952">
    <property type="entry name" value="ADP-RIBOSYLATION-LIKE FACTOR 6-INTERACTING PROTEIN"/>
    <property type="match status" value="1"/>
</dbReference>
<dbReference type="OrthoDB" id="6416122at2759"/>
<dbReference type="AlphaFoldDB" id="A0A9N9X3E8"/>
<name>A0A9N9X3E8_PHACE</name>
<keyword evidence="8" id="KW-1185">Reference proteome</keyword>
<evidence type="ECO:0000259" key="6">
    <source>
        <dbReference type="Pfam" id="PF24456"/>
    </source>
</evidence>
<dbReference type="EMBL" id="OU896718">
    <property type="protein sequence ID" value="CAG9815591.1"/>
    <property type="molecule type" value="Genomic_DNA"/>
</dbReference>
<reference evidence="7" key="1">
    <citation type="submission" date="2022-01" db="EMBL/GenBank/DDBJ databases">
        <authorList>
            <person name="King R."/>
        </authorList>
    </citation>
    <scope>NUCLEOTIDE SEQUENCE</scope>
</reference>
<feature type="transmembrane region" description="Helical" evidence="5">
    <location>
        <begin position="74"/>
        <end position="91"/>
    </location>
</feature>
<dbReference type="Proteomes" id="UP001153737">
    <property type="component" value="Chromosome 12"/>
</dbReference>
<dbReference type="GO" id="GO:0005783">
    <property type="term" value="C:endoplasmic reticulum"/>
    <property type="evidence" value="ECO:0007669"/>
    <property type="project" value="UniProtKB-ARBA"/>
</dbReference>
<keyword evidence="3 5" id="KW-1133">Transmembrane helix</keyword>
<feature type="transmembrane region" description="Helical" evidence="5">
    <location>
        <begin position="167"/>
        <end position="184"/>
    </location>
</feature>
<dbReference type="PANTHER" id="PTHR20952:SF0">
    <property type="entry name" value="ADP-RIBOSYLATION FACTOR-LIKE PROTEIN 6-INTERACTING PROTEIN 1"/>
    <property type="match status" value="1"/>
</dbReference>
<evidence type="ECO:0000313" key="8">
    <source>
        <dbReference type="Proteomes" id="UP001153737"/>
    </source>
</evidence>
<feature type="transmembrane region" description="Helical" evidence="5">
    <location>
        <begin position="190"/>
        <end position="211"/>
    </location>
</feature>
<dbReference type="GO" id="GO:0016020">
    <property type="term" value="C:membrane"/>
    <property type="evidence" value="ECO:0007669"/>
    <property type="project" value="UniProtKB-SubCell"/>
</dbReference>
<organism evidence="7 8">
    <name type="scientific">Phaedon cochleariae</name>
    <name type="common">Mustard beetle</name>
    <dbReference type="NCBI Taxonomy" id="80249"/>
    <lineage>
        <taxon>Eukaryota</taxon>
        <taxon>Metazoa</taxon>
        <taxon>Ecdysozoa</taxon>
        <taxon>Arthropoda</taxon>
        <taxon>Hexapoda</taxon>
        <taxon>Insecta</taxon>
        <taxon>Pterygota</taxon>
        <taxon>Neoptera</taxon>
        <taxon>Endopterygota</taxon>
        <taxon>Coleoptera</taxon>
        <taxon>Polyphaga</taxon>
        <taxon>Cucujiformia</taxon>
        <taxon>Chrysomeloidea</taxon>
        <taxon>Chrysomelidae</taxon>
        <taxon>Chrysomelinae</taxon>
        <taxon>Chrysomelini</taxon>
        <taxon>Phaedon</taxon>
    </lineage>
</organism>